<dbReference type="eggNOG" id="COG0610">
    <property type="taxonomic scope" value="Bacteria"/>
</dbReference>
<protein>
    <submittedName>
        <fullName evidence="2">Restriction endonuclease, type I, EcoRI, R subunit/Type III</fullName>
    </submittedName>
</protein>
<accession>F3ZQA0</accession>
<feature type="domain" description="Type I restriction enzyme R protein N-terminal" evidence="1">
    <location>
        <begin position="35"/>
        <end position="144"/>
    </location>
</feature>
<evidence type="ECO:0000313" key="3">
    <source>
        <dbReference type="Proteomes" id="UP000018439"/>
    </source>
</evidence>
<dbReference type="Pfam" id="PF13588">
    <property type="entry name" value="HSDR_N_2"/>
    <property type="match status" value="1"/>
</dbReference>
<dbReference type="EMBL" id="CM001167">
    <property type="protein sequence ID" value="EGJ71766.1"/>
    <property type="molecule type" value="Genomic_DNA"/>
</dbReference>
<dbReference type="Proteomes" id="UP000018439">
    <property type="component" value="Chromosome"/>
</dbReference>
<dbReference type="GO" id="GO:0004519">
    <property type="term" value="F:endonuclease activity"/>
    <property type="evidence" value="ECO:0007669"/>
    <property type="project" value="UniProtKB-KW"/>
</dbReference>
<keyword evidence="3" id="KW-1185">Reference proteome</keyword>
<proteinExistence type="predicted"/>
<evidence type="ECO:0000259" key="1">
    <source>
        <dbReference type="Pfam" id="PF13588"/>
    </source>
</evidence>
<dbReference type="OrthoDB" id="9790377at2"/>
<gene>
    <name evidence="2" type="ORF">Bcop_1574</name>
</gene>
<dbReference type="STRING" id="679937.Bcop_1574"/>
<keyword evidence="2" id="KW-0540">Nuclease</keyword>
<dbReference type="InterPro" id="IPR029464">
    <property type="entry name" value="HSDR_N"/>
</dbReference>
<keyword evidence="2" id="KW-0255">Endonuclease</keyword>
<name>F3ZQA0_9BACE</name>
<sequence length="150" mass="17545">MASLNLPPAALKLSIIDGKQAVFDVLRNKMILLTPEEWVRQHFVHFLISDKKYPQSLMGNEILLTLNGMKKRCDTVVYKKDLTPLVIIEYKAPHIKITQEVFNQICRYNFVLKVNYLIVSNGINHYCCKMNYENKTYTFLKEIPLYSELD</sequence>
<organism evidence="2 3">
    <name type="scientific">Bacteroides coprosuis DSM 18011</name>
    <dbReference type="NCBI Taxonomy" id="679937"/>
    <lineage>
        <taxon>Bacteria</taxon>
        <taxon>Pseudomonadati</taxon>
        <taxon>Bacteroidota</taxon>
        <taxon>Bacteroidia</taxon>
        <taxon>Bacteroidales</taxon>
        <taxon>Bacteroidaceae</taxon>
        <taxon>Bacteroides</taxon>
    </lineage>
</organism>
<reference evidence="2 3" key="1">
    <citation type="journal article" date="2011" name="Stand. Genomic Sci.">
        <title>Non-contiguous finished genome sequence of Bacteroides coprosuis type strain (PC139).</title>
        <authorList>
            <person name="Land M."/>
            <person name="Held B."/>
            <person name="Gronow S."/>
            <person name="Abt B."/>
            <person name="Lucas S."/>
            <person name="Del Rio T.G."/>
            <person name="Nolan M."/>
            <person name="Tice H."/>
            <person name="Cheng J.F."/>
            <person name="Pitluck S."/>
            <person name="Liolios K."/>
            <person name="Pagani I."/>
            <person name="Ivanova N."/>
            <person name="Mavromatis K."/>
            <person name="Mikhailova N."/>
            <person name="Pati A."/>
            <person name="Tapia R."/>
            <person name="Han C."/>
            <person name="Goodwin L."/>
            <person name="Chen A."/>
            <person name="Palaniappan K."/>
            <person name="Hauser L."/>
            <person name="Brambilla E.M."/>
            <person name="Rohde M."/>
            <person name="Goker M."/>
            <person name="Detter J.C."/>
            <person name="Woyke T."/>
            <person name="Bristow J."/>
            <person name="Eisen J.A."/>
            <person name="Markowitz V."/>
            <person name="Hugenholtz P."/>
            <person name="Kyrpides N.C."/>
            <person name="Klenk H.P."/>
            <person name="Lapidus A."/>
        </authorList>
    </citation>
    <scope>NUCLEOTIDE SEQUENCE</scope>
    <source>
        <strain evidence="2 3">DSM 18011</strain>
    </source>
</reference>
<evidence type="ECO:0000313" key="2">
    <source>
        <dbReference type="EMBL" id="EGJ71766.1"/>
    </source>
</evidence>
<dbReference type="AlphaFoldDB" id="F3ZQA0"/>
<dbReference type="Gene3D" id="3.90.1570.30">
    <property type="match status" value="1"/>
</dbReference>
<keyword evidence="2" id="KW-0378">Hydrolase</keyword>
<dbReference type="HOGENOM" id="CLU_115841_1_0_10"/>